<keyword evidence="3" id="KW-1003">Cell membrane</keyword>
<keyword evidence="5" id="KW-1133">Transmembrane helix</keyword>
<dbReference type="GO" id="GO:0015031">
    <property type="term" value="P:protein transport"/>
    <property type="evidence" value="ECO:0007669"/>
    <property type="project" value="UniProtKB-KW"/>
</dbReference>
<dbReference type="GO" id="GO:0005886">
    <property type="term" value="C:plasma membrane"/>
    <property type="evidence" value="ECO:0007669"/>
    <property type="project" value="UniProtKB-SubCell"/>
</dbReference>
<keyword evidence="9" id="KW-1185">Reference proteome</keyword>
<evidence type="ECO:0000256" key="6">
    <source>
        <dbReference type="ARBA" id="ARBA00023136"/>
    </source>
</evidence>
<evidence type="ECO:0000256" key="4">
    <source>
        <dbReference type="ARBA" id="ARBA00022692"/>
    </source>
</evidence>
<protein>
    <submittedName>
        <fullName evidence="8">ExbD2 protein</fullName>
    </submittedName>
</protein>
<accession>A0A0K0XZ23</accession>
<evidence type="ECO:0000256" key="1">
    <source>
        <dbReference type="ARBA" id="ARBA00004162"/>
    </source>
</evidence>
<gene>
    <name evidence="8" type="ORF">WM2015_2580</name>
</gene>
<dbReference type="OrthoDB" id="9793581at2"/>
<dbReference type="InterPro" id="IPR003400">
    <property type="entry name" value="ExbD"/>
</dbReference>
<dbReference type="PANTHER" id="PTHR30558:SF13">
    <property type="entry name" value="BIOPOLYMER TRANSPORT PROTEIN EXBD2"/>
    <property type="match status" value="1"/>
</dbReference>
<dbReference type="Gene3D" id="3.30.420.270">
    <property type="match status" value="1"/>
</dbReference>
<keyword evidence="6" id="KW-0472">Membrane</keyword>
<organism evidence="8 9">
    <name type="scientific">Wenzhouxiangella marina</name>
    <dbReference type="NCBI Taxonomy" id="1579979"/>
    <lineage>
        <taxon>Bacteria</taxon>
        <taxon>Pseudomonadati</taxon>
        <taxon>Pseudomonadota</taxon>
        <taxon>Gammaproteobacteria</taxon>
        <taxon>Chromatiales</taxon>
        <taxon>Wenzhouxiangellaceae</taxon>
        <taxon>Wenzhouxiangella</taxon>
    </lineage>
</organism>
<dbReference type="AlphaFoldDB" id="A0A0K0XZ23"/>
<dbReference type="RefSeq" id="WP_049726460.1">
    <property type="nucleotide sequence ID" value="NZ_CP012154.1"/>
</dbReference>
<proteinExistence type="inferred from homology"/>
<dbReference type="PANTHER" id="PTHR30558">
    <property type="entry name" value="EXBD MEMBRANE COMPONENT OF PMF-DRIVEN MACROMOLECULE IMPORT SYSTEM"/>
    <property type="match status" value="1"/>
</dbReference>
<evidence type="ECO:0000256" key="7">
    <source>
        <dbReference type="RuleBase" id="RU003879"/>
    </source>
</evidence>
<dbReference type="GO" id="GO:0022857">
    <property type="term" value="F:transmembrane transporter activity"/>
    <property type="evidence" value="ECO:0007669"/>
    <property type="project" value="InterPro"/>
</dbReference>
<dbReference type="PATRIC" id="fig|1579979.3.peg.2636"/>
<evidence type="ECO:0000313" key="8">
    <source>
        <dbReference type="EMBL" id="AKS42938.1"/>
    </source>
</evidence>
<keyword evidence="7" id="KW-0813">Transport</keyword>
<comment type="similarity">
    <text evidence="2 7">Belongs to the ExbD/TolR family.</text>
</comment>
<dbReference type="Pfam" id="PF02472">
    <property type="entry name" value="ExbD"/>
    <property type="match status" value="1"/>
</dbReference>
<keyword evidence="7" id="KW-0653">Protein transport</keyword>
<sequence>MRKRHRTEDEAEINITPMLDIVFIMLIFFIVTTSFVREQGLDISRPTQAEEQQQQDEDNLPILVRINQLSMISVNNRQVEADAVRANLERERAQNPSSPLIIAAHPDADTNSLVRVLDAANVVGIASISVATETGGR</sequence>
<dbReference type="KEGG" id="wma:WM2015_2580"/>
<evidence type="ECO:0000313" key="9">
    <source>
        <dbReference type="Proteomes" id="UP000066624"/>
    </source>
</evidence>
<reference evidence="8 9" key="1">
    <citation type="submission" date="2015-07" db="EMBL/GenBank/DDBJ databases">
        <authorList>
            <person name="Noorani M."/>
        </authorList>
    </citation>
    <scope>NUCLEOTIDE SEQUENCE [LARGE SCALE GENOMIC DNA]</scope>
    <source>
        <strain evidence="8 9">KCTC 42284</strain>
    </source>
</reference>
<name>A0A0K0XZ23_9GAMM</name>
<comment type="subcellular location">
    <subcellularLocation>
        <location evidence="1">Cell membrane</location>
        <topology evidence="1">Single-pass membrane protein</topology>
    </subcellularLocation>
    <subcellularLocation>
        <location evidence="7">Cell membrane</location>
        <topology evidence="7">Single-pass type II membrane protein</topology>
    </subcellularLocation>
</comment>
<dbReference type="STRING" id="1579979.WM2015_2580"/>
<dbReference type="EMBL" id="CP012154">
    <property type="protein sequence ID" value="AKS42938.1"/>
    <property type="molecule type" value="Genomic_DNA"/>
</dbReference>
<evidence type="ECO:0000256" key="3">
    <source>
        <dbReference type="ARBA" id="ARBA00022475"/>
    </source>
</evidence>
<dbReference type="Proteomes" id="UP000066624">
    <property type="component" value="Chromosome"/>
</dbReference>
<evidence type="ECO:0000256" key="5">
    <source>
        <dbReference type="ARBA" id="ARBA00022989"/>
    </source>
</evidence>
<keyword evidence="4 7" id="KW-0812">Transmembrane</keyword>
<evidence type="ECO:0000256" key="2">
    <source>
        <dbReference type="ARBA" id="ARBA00005811"/>
    </source>
</evidence>